<keyword evidence="3" id="KW-1185">Reference proteome</keyword>
<reference evidence="2 3" key="1">
    <citation type="submission" date="2020-01" db="EMBL/GenBank/DDBJ databases">
        <title>Whole-genome sequence of Heliobacterium undosum DSM 13378.</title>
        <authorList>
            <person name="Kyndt J.A."/>
            <person name="Meyer T.E."/>
        </authorList>
    </citation>
    <scope>NUCLEOTIDE SEQUENCE [LARGE SCALE GENOMIC DNA]</scope>
    <source>
        <strain evidence="2 3">DSM 13378</strain>
    </source>
</reference>
<dbReference type="RefSeq" id="WP_161259783.1">
    <property type="nucleotide sequence ID" value="NZ_WXEY01000030.1"/>
</dbReference>
<dbReference type="EMBL" id="WXEY01000030">
    <property type="protein sequence ID" value="MZP31264.1"/>
    <property type="molecule type" value="Genomic_DNA"/>
</dbReference>
<dbReference type="AlphaFoldDB" id="A0A845L903"/>
<protein>
    <submittedName>
        <fullName evidence="2">DUF45 domain-containing protein</fullName>
    </submittedName>
</protein>
<dbReference type="Gene3D" id="3.30.2010.10">
    <property type="entry name" value="Metalloproteases ('zincins'), catalytic domain"/>
    <property type="match status" value="1"/>
</dbReference>
<evidence type="ECO:0000259" key="1">
    <source>
        <dbReference type="Pfam" id="PF01863"/>
    </source>
</evidence>
<organism evidence="2 3">
    <name type="scientific">Heliomicrobium undosum</name>
    <dbReference type="NCBI Taxonomy" id="121734"/>
    <lineage>
        <taxon>Bacteria</taxon>
        <taxon>Bacillati</taxon>
        <taxon>Bacillota</taxon>
        <taxon>Clostridia</taxon>
        <taxon>Eubacteriales</taxon>
        <taxon>Heliobacteriaceae</taxon>
        <taxon>Heliomicrobium</taxon>
    </lineage>
</organism>
<comment type="caution">
    <text evidence="2">The sequence shown here is derived from an EMBL/GenBank/DDBJ whole genome shotgun (WGS) entry which is preliminary data.</text>
</comment>
<gene>
    <name evidence="2" type="ORF">GTO91_16275</name>
</gene>
<dbReference type="Pfam" id="PF01863">
    <property type="entry name" value="YgjP-like"/>
    <property type="match status" value="1"/>
</dbReference>
<evidence type="ECO:0000313" key="3">
    <source>
        <dbReference type="Proteomes" id="UP000463470"/>
    </source>
</evidence>
<dbReference type="PANTHER" id="PTHR30399:SF1">
    <property type="entry name" value="UTP PYROPHOSPHATASE"/>
    <property type="match status" value="1"/>
</dbReference>
<dbReference type="Proteomes" id="UP000463470">
    <property type="component" value="Unassembled WGS sequence"/>
</dbReference>
<dbReference type="InterPro" id="IPR053136">
    <property type="entry name" value="UTP_pyrophosphatase-like"/>
</dbReference>
<proteinExistence type="predicted"/>
<name>A0A845L903_9FIRM</name>
<dbReference type="InterPro" id="IPR002725">
    <property type="entry name" value="YgjP-like_metallopeptidase"/>
</dbReference>
<sequence>MGEVMAGRLTRTNPEDERVAIELTRGKGGKILFGDQSVPLLVARRKGLRNLSLRLTAQGLEVRGPAALTGDQIREVLGRKGNWIVRHWLRLQQEKERLALAAEANRVFFRGDPIDIVVITDNAPVPAEGPVKLAAGRLFIWLESERKGQWRPVAGEWMRAQSEALIPQRVGEIAGRLGYAYGKVTIRDQKTRWGSCSSKRNLSFNWRLVLFPPAVMDYVIVHELCHLQELNHSARFWTLVERHVPDYALHRRWLRERGREFSAPLEAEQ</sequence>
<dbReference type="PANTHER" id="PTHR30399">
    <property type="entry name" value="UNCHARACTERIZED PROTEIN YGJP"/>
    <property type="match status" value="1"/>
</dbReference>
<evidence type="ECO:0000313" key="2">
    <source>
        <dbReference type="EMBL" id="MZP31264.1"/>
    </source>
</evidence>
<dbReference type="CDD" id="cd07344">
    <property type="entry name" value="M48_yhfN_like"/>
    <property type="match status" value="1"/>
</dbReference>
<dbReference type="OrthoDB" id="9811177at2"/>
<accession>A0A845L903</accession>
<feature type="domain" description="YgjP-like metallopeptidase" evidence="1">
    <location>
        <begin position="49"/>
        <end position="256"/>
    </location>
</feature>